<feature type="region of interest" description="Disordered" evidence="1">
    <location>
        <begin position="521"/>
        <end position="563"/>
    </location>
</feature>
<gene>
    <name evidence="2" type="ORF">DYB38_005580</name>
</gene>
<reference evidence="2 3" key="1">
    <citation type="submission" date="2018-08" db="EMBL/GenBank/DDBJ databases">
        <title>Aphanomyces genome sequencing and annotation.</title>
        <authorList>
            <person name="Minardi D."/>
            <person name="Oidtmann B."/>
            <person name="Van Der Giezen M."/>
            <person name="Studholme D.J."/>
        </authorList>
    </citation>
    <scope>NUCLEOTIDE SEQUENCE [LARGE SCALE GENOMIC DNA]</scope>
    <source>
        <strain evidence="2 3">SA</strain>
    </source>
</reference>
<feature type="region of interest" description="Disordered" evidence="1">
    <location>
        <begin position="316"/>
        <end position="338"/>
    </location>
</feature>
<dbReference type="VEuPathDB" id="FungiDB:H257_17300"/>
<dbReference type="InterPro" id="IPR000048">
    <property type="entry name" value="IQ_motif_EF-hand-BS"/>
</dbReference>
<accession>A0A397CYC7</accession>
<dbReference type="Gene3D" id="1.20.5.190">
    <property type="match status" value="1"/>
</dbReference>
<name>A0A397CYC7_APHAT</name>
<comment type="caution">
    <text evidence="2">The sequence shown here is derived from an EMBL/GenBank/DDBJ whole genome shotgun (WGS) entry which is preliminary data.</text>
</comment>
<dbReference type="Proteomes" id="UP000265716">
    <property type="component" value="Unassembled WGS sequence"/>
</dbReference>
<dbReference type="PROSITE" id="PS50096">
    <property type="entry name" value="IQ"/>
    <property type="match status" value="3"/>
</dbReference>
<proteinExistence type="predicted"/>
<protein>
    <submittedName>
        <fullName evidence="2">Uncharacterized protein</fullName>
    </submittedName>
</protein>
<organism evidence="2 3">
    <name type="scientific">Aphanomyces astaci</name>
    <name type="common">Crayfish plague agent</name>
    <dbReference type="NCBI Taxonomy" id="112090"/>
    <lineage>
        <taxon>Eukaryota</taxon>
        <taxon>Sar</taxon>
        <taxon>Stramenopiles</taxon>
        <taxon>Oomycota</taxon>
        <taxon>Saprolegniomycetes</taxon>
        <taxon>Saprolegniales</taxon>
        <taxon>Verrucalvaceae</taxon>
        <taxon>Aphanomyces</taxon>
    </lineage>
</organism>
<evidence type="ECO:0000313" key="2">
    <source>
        <dbReference type="EMBL" id="RHY51857.1"/>
    </source>
</evidence>
<feature type="region of interest" description="Disordered" evidence="1">
    <location>
        <begin position="234"/>
        <end position="258"/>
    </location>
</feature>
<feature type="compositionally biased region" description="Basic residues" evidence="1">
    <location>
        <begin position="522"/>
        <end position="532"/>
    </location>
</feature>
<dbReference type="Pfam" id="PF00612">
    <property type="entry name" value="IQ"/>
    <property type="match status" value="2"/>
</dbReference>
<evidence type="ECO:0000313" key="3">
    <source>
        <dbReference type="Proteomes" id="UP000265716"/>
    </source>
</evidence>
<dbReference type="EMBL" id="QUTC01006494">
    <property type="protein sequence ID" value="RHY51857.1"/>
    <property type="molecule type" value="Genomic_DNA"/>
</dbReference>
<dbReference type="VEuPathDB" id="FungiDB:H257_17301"/>
<feature type="region of interest" description="Disordered" evidence="1">
    <location>
        <begin position="419"/>
        <end position="439"/>
    </location>
</feature>
<dbReference type="SMART" id="SM00015">
    <property type="entry name" value="IQ"/>
    <property type="match status" value="4"/>
</dbReference>
<sequence>MMSVWLGLSTKFSSQYKTPFEDTSLDAATAATMRSERKLKLQEEVLLRQQDKIAAEIQKIEAAKKMIQRRQAREARRVAAEVNAAATVVQTAVRKHLTRRKELLAADVISLAWRQHCQRVETRRQEIEAKKAAAQCIAGSLRRHVRRRQRERGAVAVQRAGRNFLARRRAEDERRRRMAIDRQRRTAGALKIQSVFRCHVVRDTFLDIRDSVVQVQAAIRGHLCRRRRHVCPSSEKEQMPPASGLEITPCDGEELGPEHDDDVEVDMLDQKTQVEPAIPREALGALSPVWRKRSSVQLPKLALSPKQLSDDMSEGRMALSDLGGSSSPSRRLQKPCRQRRKTISVTLSPMPYKTVLVHQDQGDNSTAACRQRYHEDLRRKLLLRKEQDRLKELERQKRELGERLSLEREEKRVRLERKFSRRREKDASKRGRNDAIERERREMAAMEREERASRVAWKVIARRESDKVQRQLKQELLDKAAATPMNRYERKPRGPIVPAKMLQQSMVVVVTKASESTIKKTATVKKKKRQKKGFTVQTTPESNQEMDGISESTREDRVEPRDEDGDYWNDCAFDDLVDEAQLASLIVCWLVGGVAGVVGGAPCAVAGLASSLDYFRTLPVSAACGKAGPWGAAATPMDFLSTYNDDLSAACLISSCRTDFDTSASNFQAIACDEAAQLGSSLAGVRNFCRTFALTTTSPRCTDADAVDLGPLTAPCFGLVPRSTQLADVVSPDTWASYAAGVCNATSCVTSMLNRINTLSDCYFPWPALGGAPVSPKGYYKATVNSMCSLDICTDYYWWSGQTNSYLCTWQPPTNVTGSCAASLGAIYATAVSTACATAAFNGTTSLFLLQSTVLSSEYFSVAEKFAAIPTCVSDVLKVQRKLTSVANCISTELSFAINTFVQVVTSANTTTSNPLCTASESNGLLIKLNHATAVDCSVLSDKFVVWWDVLVPAQVSDLVLVAKSVACWSAAIAYANSFPTCEYVDVAKNEVATGVSAVDRFSSFLLAAQGAANPPPPPTPSRTLSPSSCFQAKNYPTYSFFNNVTLSAACVRVGPWTASAKPIDFLTSLSEFIPFACSQSACRNDFDTSASNWQSISCDEAQAFGSSLRNVYNLCKALLVAQPGNRTCTDTDIISLGGMTSQCFDQSTLSTNLVDIVVPVSVSSYATGLCNQTCLNSVLNRIDTLSSCEVDTWPHLGGYSMSPKVVYKAYVNAMCNLDLCNNYYWWSGQSNWYICGWSPPSNDFTACGAQLAAMYTTKFSTTCASAVFNTSSLTFVLDRAVLATDYFQKVPLLATSSSCVQDLTTLRTKLTALTSSCVPTTLSFAVATIQLVVTNLSSLSSNTTSCNSSETSALAAQLARPASTYCVLLSTSISTWWDVFVPEQLSDLVRVAKSVACWSAAIAYANSFPTCEYVDVAKNEVATGISAKDRFSSFLLAAQGAANPPPPPTPSRTLSPSSCFQAKNYPTYSFFNNVTLSAACVRVGPWTASAKPTDFLTSLSEFIPFACSQSACRNDIDTSASNWQSISCDEAQAFGSSLRNVYNLCKTLTLSPGNRTCTDTDSTTLGGMTSQCFGLVPTATSLVDIVLPASVSSYATTLCNQTCLTSVLNRIDTLSECALDWPTLGGAPVVSKELYKAYVCIINAMCNLDLCQSVNYWYYGQSTTTYVCNWTPPSSSFSSCSSKLAALYTTPFSPACLRAAFNDSYVLVVQYVVQGNYEAHTRAMHPTCILDVAAVTNKLSAISPSSCALSLQFAFETLMTVLTSTKESFSFTSATNSTWTGVCNSTQVTALIALLDAPAPRVCSKTNPAVILTWWDVYLPFHLADLAWVGTSPSCVWEATTYLNSFPSCEWVDTLTEQAVGTSVASRVGRFLLATQKHDFEGVNPFNNTASTNVITLPTSGATCGANTAAFTYYQNVPLSNTCVGPWPETATAVDLLSSSFLPAACAQNPCRQDIASSAANFQSIGTCNASQTTATSLTKLGTLCSNLTVTTNSTATRCTVADRATLVGSVPSECFGLVPSASSLLDLVLPVNLTVSYNRICASSSCVTAILNRIDSLPACWMTWDAMGGAPIIPRALYKSYVNAMCSLDLCVDMNYWWYYGTPTKYLCSWSSSSTTTSSSTCASKLAVAYTTPFSSSCVAAVWPNQTQPRTTYYVLQQVIQNDYFYLSRKLMNEPSCKLDVAAMATQLDSIASFTCAGSTSTNSILLGIKIIQTVLASPITPQEDLAVCTASEMAVVRDRLSLAPSSSCVSVLSNIKTWWDVYTPPELTDMATLVTSPQCVSSAVVFAADLPVCEWIEPTKGEFSGVGIAVATRVTSFVLAGQSVASVQSGVAIPTSSATTCYFSSAQANMFAHFRNLPFSNACAKAGGWNASVKTTDLLTTLKASLPLACALPSCRSDIDASATNLLYMPCNEAQVLGTAMTRLRSFCQSFALALPPTLPCADSDLVELGPLTAQCFNVVPDATSLVDIVLPSNLATYPAVCKVPTCVASILGRIRTLSSCSADWPSLGQAPVSAKDIYQNYVMSFCNSENFQAANDFTSCNARVANLFATTFSDACVQAQFNGQNPTFILQSTITGTAYFSLNRRLVTTPACAKNIATVASRLNSVGNCSTDLTLAINTYQAVSAIAYASNPALPLCSAVQTSQLMTLLSAPAATVCTFNHSGVVAVQWRDVFLPRHLADLATLATPSCVAAALTYAKTFPACEYADRSNGDVVLGIDAATRISAYLVVAESFTNHSTTLNSNAAATWQPGWRLLGGLTFVLLLL</sequence>
<feature type="compositionally biased region" description="Polar residues" evidence="1">
    <location>
        <begin position="536"/>
        <end position="545"/>
    </location>
</feature>
<evidence type="ECO:0000256" key="1">
    <source>
        <dbReference type="SAM" id="MobiDB-lite"/>
    </source>
</evidence>